<dbReference type="eggNOG" id="KOG2579">
    <property type="taxonomic scope" value="Eukaryota"/>
</dbReference>
<dbReference type="PANTHER" id="PTHR19143">
    <property type="entry name" value="FIBRINOGEN/TENASCIN/ANGIOPOEITIN"/>
    <property type="match status" value="1"/>
</dbReference>
<evidence type="ECO:0000256" key="1">
    <source>
        <dbReference type="ARBA" id="ARBA00023157"/>
    </source>
</evidence>
<name>T1G6J6_HELRO</name>
<dbReference type="GeneID" id="20216693"/>
<dbReference type="OMA" id="TIMMIRS"/>
<dbReference type="InterPro" id="IPR020837">
    <property type="entry name" value="Fibrinogen_CS"/>
</dbReference>
<dbReference type="InterPro" id="IPR050373">
    <property type="entry name" value="Fibrinogen_C-term_domain"/>
</dbReference>
<dbReference type="SMART" id="SM00186">
    <property type="entry name" value="FBG"/>
    <property type="match status" value="1"/>
</dbReference>
<proteinExistence type="predicted"/>
<feature type="domain" description="Fibrinogen C-terminal" evidence="3">
    <location>
        <begin position="1"/>
        <end position="203"/>
    </location>
</feature>
<dbReference type="EMBL" id="KB097536">
    <property type="protein sequence ID" value="ESN95209.1"/>
    <property type="molecule type" value="Genomic_DNA"/>
</dbReference>
<evidence type="ECO:0000313" key="6">
    <source>
        <dbReference type="Proteomes" id="UP000015101"/>
    </source>
</evidence>
<dbReference type="InterPro" id="IPR014716">
    <property type="entry name" value="Fibrinogen_a/b/g_C_1"/>
</dbReference>
<dbReference type="Proteomes" id="UP000015101">
    <property type="component" value="Unassembled WGS sequence"/>
</dbReference>
<dbReference type="Pfam" id="PF00147">
    <property type="entry name" value="Fibrinogen_C"/>
    <property type="match status" value="1"/>
</dbReference>
<dbReference type="InParanoid" id="T1G6J6"/>
<reference evidence="6" key="1">
    <citation type="submission" date="2012-12" db="EMBL/GenBank/DDBJ databases">
        <authorList>
            <person name="Hellsten U."/>
            <person name="Grimwood J."/>
            <person name="Chapman J.A."/>
            <person name="Shapiro H."/>
            <person name="Aerts A."/>
            <person name="Otillar R.P."/>
            <person name="Terry A.Y."/>
            <person name="Boore J.L."/>
            <person name="Simakov O."/>
            <person name="Marletaz F."/>
            <person name="Cho S.-J."/>
            <person name="Edsinger-Gonzales E."/>
            <person name="Havlak P."/>
            <person name="Kuo D.-H."/>
            <person name="Larsson T."/>
            <person name="Lv J."/>
            <person name="Arendt D."/>
            <person name="Savage R."/>
            <person name="Osoegawa K."/>
            <person name="de Jong P."/>
            <person name="Lindberg D.R."/>
            <person name="Seaver E.C."/>
            <person name="Weisblat D.A."/>
            <person name="Putnam N.H."/>
            <person name="Grigoriev I.V."/>
            <person name="Rokhsar D.S."/>
        </authorList>
    </citation>
    <scope>NUCLEOTIDE SEQUENCE</scope>
</reference>
<dbReference type="KEGG" id="hro:HELRODRAFT_86942"/>
<dbReference type="PANTHER" id="PTHR19143:SF444">
    <property type="entry name" value="PROTEIN SCABROUS"/>
    <property type="match status" value="1"/>
</dbReference>
<feature type="region of interest" description="Disordered" evidence="2">
    <location>
        <begin position="97"/>
        <end position="123"/>
    </location>
</feature>
<dbReference type="PROSITE" id="PS00514">
    <property type="entry name" value="FIBRINOGEN_C_1"/>
    <property type="match status" value="1"/>
</dbReference>
<keyword evidence="1" id="KW-1015">Disulfide bond</keyword>
<protein>
    <recommendedName>
        <fullName evidence="3">Fibrinogen C-terminal domain-containing protein</fullName>
    </recommendedName>
</protein>
<keyword evidence="6" id="KW-1185">Reference proteome</keyword>
<gene>
    <name evidence="5" type="primary">20216693</name>
    <name evidence="4" type="ORF">HELRODRAFT_86942</name>
</gene>
<dbReference type="OrthoDB" id="9990035at2759"/>
<dbReference type="RefSeq" id="XP_009026595.1">
    <property type="nucleotide sequence ID" value="XM_009028347.1"/>
</dbReference>
<sequence length="203" mass="24381">WTVIQRRYNGQENFFRTWDEYKRGFGNISAEFWFGNEKIHQLTNQKSYRLRIEMKTWTGLKYAVEYENFRLSDEEDGYRLTVGGFVGRDNFISTTPEPIESDSSSVFENNHNNQKFSTKDRDNDGRKYDNCAVHYQGAWWFNACFKSHLNGIYKHYKKSFKKQTKMLYMNEFDDIFNRDGLIWDGIDEHISLKETIMMIRSND</sequence>
<dbReference type="PROSITE" id="PS51406">
    <property type="entry name" value="FIBRINOGEN_C_2"/>
    <property type="match status" value="1"/>
</dbReference>
<dbReference type="CDD" id="cd00087">
    <property type="entry name" value="FReD"/>
    <property type="match status" value="1"/>
</dbReference>
<evidence type="ECO:0000313" key="4">
    <source>
        <dbReference type="EMBL" id="ESN95209.1"/>
    </source>
</evidence>
<dbReference type="AlphaFoldDB" id="T1G6J6"/>
<evidence type="ECO:0000313" key="5">
    <source>
        <dbReference type="EnsemblMetazoa" id="HelroP86942"/>
    </source>
</evidence>
<evidence type="ECO:0000256" key="2">
    <source>
        <dbReference type="SAM" id="MobiDB-lite"/>
    </source>
</evidence>
<dbReference type="EnsemblMetazoa" id="HelroT86942">
    <property type="protein sequence ID" value="HelroP86942"/>
    <property type="gene ID" value="HelroG86942"/>
</dbReference>
<dbReference type="InterPro" id="IPR036056">
    <property type="entry name" value="Fibrinogen-like_C"/>
</dbReference>
<dbReference type="EMBL" id="AMQM01006880">
    <property type="status" value="NOT_ANNOTATED_CDS"/>
    <property type="molecule type" value="Genomic_DNA"/>
</dbReference>
<organism evidence="5 6">
    <name type="scientific">Helobdella robusta</name>
    <name type="common">Californian leech</name>
    <dbReference type="NCBI Taxonomy" id="6412"/>
    <lineage>
        <taxon>Eukaryota</taxon>
        <taxon>Metazoa</taxon>
        <taxon>Spiralia</taxon>
        <taxon>Lophotrochozoa</taxon>
        <taxon>Annelida</taxon>
        <taxon>Clitellata</taxon>
        <taxon>Hirudinea</taxon>
        <taxon>Rhynchobdellida</taxon>
        <taxon>Glossiphoniidae</taxon>
        <taxon>Helobdella</taxon>
    </lineage>
</organism>
<dbReference type="Gene3D" id="3.90.215.10">
    <property type="entry name" value="Gamma Fibrinogen, chain A, domain 1"/>
    <property type="match status" value="1"/>
</dbReference>
<feature type="compositionally biased region" description="Polar residues" evidence="2">
    <location>
        <begin position="97"/>
        <end position="116"/>
    </location>
</feature>
<evidence type="ECO:0000259" key="3">
    <source>
        <dbReference type="PROSITE" id="PS51406"/>
    </source>
</evidence>
<dbReference type="CTD" id="20216693"/>
<dbReference type="HOGENOM" id="CLU_038628_6_2_1"/>
<dbReference type="InterPro" id="IPR002181">
    <property type="entry name" value="Fibrinogen_a/b/g_C_dom"/>
</dbReference>
<reference evidence="5" key="3">
    <citation type="submission" date="2015-06" db="UniProtKB">
        <authorList>
            <consortium name="EnsemblMetazoa"/>
        </authorList>
    </citation>
    <scope>IDENTIFICATION</scope>
</reference>
<reference evidence="4 6" key="2">
    <citation type="journal article" date="2013" name="Nature">
        <title>Insights into bilaterian evolution from three spiralian genomes.</title>
        <authorList>
            <person name="Simakov O."/>
            <person name="Marletaz F."/>
            <person name="Cho S.J."/>
            <person name="Edsinger-Gonzales E."/>
            <person name="Havlak P."/>
            <person name="Hellsten U."/>
            <person name="Kuo D.H."/>
            <person name="Larsson T."/>
            <person name="Lv J."/>
            <person name="Arendt D."/>
            <person name="Savage R."/>
            <person name="Osoegawa K."/>
            <person name="de Jong P."/>
            <person name="Grimwood J."/>
            <person name="Chapman J.A."/>
            <person name="Shapiro H."/>
            <person name="Aerts A."/>
            <person name="Otillar R.P."/>
            <person name="Terry A.Y."/>
            <person name="Boore J.L."/>
            <person name="Grigoriev I.V."/>
            <person name="Lindberg D.R."/>
            <person name="Seaver E.C."/>
            <person name="Weisblat D.A."/>
            <person name="Putnam N.H."/>
            <person name="Rokhsar D.S."/>
        </authorList>
    </citation>
    <scope>NUCLEOTIDE SEQUENCE</scope>
</reference>
<accession>T1G6J6</accession>
<dbReference type="SUPFAM" id="SSF56496">
    <property type="entry name" value="Fibrinogen C-terminal domain-like"/>
    <property type="match status" value="1"/>
</dbReference>
<dbReference type="GO" id="GO:0005615">
    <property type="term" value="C:extracellular space"/>
    <property type="evidence" value="ECO:0000318"/>
    <property type="project" value="GO_Central"/>
</dbReference>